<comment type="subcellular location">
    <subcellularLocation>
        <location evidence="1">Host cell</location>
    </subcellularLocation>
    <subcellularLocation>
        <location evidence="2">Secreted</location>
    </subcellularLocation>
</comment>
<dbReference type="GO" id="GO:0043657">
    <property type="term" value="C:host cell"/>
    <property type="evidence" value="ECO:0007669"/>
    <property type="project" value="UniProtKB-SubCell"/>
</dbReference>
<keyword evidence="3" id="KW-0964">Secreted</keyword>
<comment type="caution">
    <text evidence="5">The sequence shown here is derived from an EMBL/GenBank/DDBJ whole genome shotgun (WGS) entry which is preliminary data.</text>
</comment>
<protein>
    <submittedName>
        <fullName evidence="5">10504_t:CDS:1</fullName>
    </submittedName>
</protein>
<dbReference type="InterPro" id="IPR027417">
    <property type="entry name" value="P-loop_NTPase"/>
</dbReference>
<dbReference type="SUPFAM" id="SSF52540">
    <property type="entry name" value="P-loop containing nucleoside triphosphate hydrolases"/>
    <property type="match status" value="1"/>
</dbReference>
<dbReference type="Proteomes" id="UP000789508">
    <property type="component" value="Unassembled WGS sequence"/>
</dbReference>
<feature type="domain" description="Crinkler effector protein N-terminal" evidence="4">
    <location>
        <begin position="9"/>
        <end position="105"/>
    </location>
</feature>
<keyword evidence="6" id="KW-1185">Reference proteome</keyword>
<evidence type="ECO:0000313" key="6">
    <source>
        <dbReference type="Proteomes" id="UP000789508"/>
    </source>
</evidence>
<gene>
    <name evidence="5" type="ORF">ALEPTO_LOCUS5008</name>
</gene>
<dbReference type="OrthoDB" id="2303713at2759"/>
<evidence type="ECO:0000259" key="4">
    <source>
        <dbReference type="Pfam" id="PF20147"/>
    </source>
</evidence>
<dbReference type="AlphaFoldDB" id="A0A9N9FH19"/>
<reference evidence="5" key="1">
    <citation type="submission" date="2021-06" db="EMBL/GenBank/DDBJ databases">
        <authorList>
            <person name="Kallberg Y."/>
            <person name="Tangrot J."/>
            <person name="Rosling A."/>
        </authorList>
    </citation>
    <scope>NUCLEOTIDE SEQUENCE</scope>
    <source>
        <strain evidence="5">FL130A</strain>
    </source>
</reference>
<evidence type="ECO:0000256" key="3">
    <source>
        <dbReference type="ARBA" id="ARBA00022525"/>
    </source>
</evidence>
<name>A0A9N9FH19_9GLOM</name>
<dbReference type="EMBL" id="CAJVPS010001290">
    <property type="protein sequence ID" value="CAG8532517.1"/>
    <property type="molecule type" value="Genomic_DNA"/>
</dbReference>
<evidence type="ECO:0000256" key="2">
    <source>
        <dbReference type="ARBA" id="ARBA00004613"/>
    </source>
</evidence>
<dbReference type="Pfam" id="PF20147">
    <property type="entry name" value="Crinkler"/>
    <property type="match status" value="1"/>
</dbReference>
<evidence type="ECO:0000313" key="5">
    <source>
        <dbReference type="EMBL" id="CAG8532517.1"/>
    </source>
</evidence>
<accession>A0A9N9FH19</accession>
<proteinExistence type="predicted"/>
<organism evidence="5 6">
    <name type="scientific">Ambispora leptoticha</name>
    <dbReference type="NCBI Taxonomy" id="144679"/>
    <lineage>
        <taxon>Eukaryota</taxon>
        <taxon>Fungi</taxon>
        <taxon>Fungi incertae sedis</taxon>
        <taxon>Mucoromycota</taxon>
        <taxon>Glomeromycotina</taxon>
        <taxon>Glomeromycetes</taxon>
        <taxon>Archaeosporales</taxon>
        <taxon>Ambisporaceae</taxon>
        <taxon>Ambispora</taxon>
    </lineage>
</organism>
<dbReference type="InterPro" id="IPR045379">
    <property type="entry name" value="Crinkler_N"/>
</dbReference>
<evidence type="ECO:0000256" key="1">
    <source>
        <dbReference type="ARBA" id="ARBA00004340"/>
    </source>
</evidence>
<dbReference type="GO" id="GO:0005576">
    <property type="term" value="C:extracellular region"/>
    <property type="evidence" value="ECO:0007669"/>
    <property type="project" value="UniProtKB-SubCell"/>
</dbReference>
<sequence length="741" mass="84926">MSNAGTHFNIWCIVRENRSVFKITIGEANDLIDLRKVIKEEKPIYFANVDPDELILWRVNVTSSILRNKDTPIETYLNDKLEEPTDTVGDTFNNVGGSNIRVVVEVPVAEYPIKKRRIEQGWKSYTASDGHSIELPSQIIDMLESDKFVPDKRIDFQNAFQNLSARQSITLPHLGQKPKYFAEGYQGKVLLVTKQMIDIWDELSADSDRSIKRVLSGPIGVGKSYITYFLAAKAYAEGWLMLYIADASELCSNTSEEAGKVICKYFLALNKDILTSAEFELLMENENVDCSFSNVAGRILGDLLKQVDRKTLLIIDEHGVLFEKDPVPERLHILGPLMNLTFWGEHYKGVRVIFTGTAHAKFEMIYMKNGMSQWWVIYVAPLEDDIFDMLLQMHPLLSKPGIKEEAIKVTNCVPRELMYLVKYIWNLDPNTTDVNDFQEVLKQFEKERVDRILVIAQRYYNSLQKNEKIRYYDSLTSMFLPSKSIVQFEWKFLDLGLIYRYMGPEHMSVHYFPLCPSARKALLKVYMSFDLPENIKNQLNIGNLDGDQFEEALFNRLVCKSNTTIQLNTTDLNNNNRSVVTLQFDDYAVIKSSGLSLGPGFDRVLSRGFDRYPRFDYMLGPIFIQVSVSDFVTHNSKPSTNIRKAFETMSAQAGISQTQINGRNQIEMYLDEMYGPGHSAIIDPQNRFVVTRNGTRVSGFRIVYIRGSPGIPNHSRKVREFPDVAHVTFEEITGQLFRNIV</sequence>